<sequence>MVIEGRPFSMIALLDTFYQPDPLRNNIVQTQAFHREKIRFSRQLDFSSIPVPRLATLLQGAARRFLESKEYAAVVVDGMNLEDTWCIDRLDTRKHGMIECVLHRIASKRSRISGFQPGNITCFVETEEEARTLRMIPGYNEISWSREQQSKPKEIDRVDINRRAAFLGCSLWSHLPKDFQPRFRMNVPDFSIIKDWSVEAHDTEHNRDAQSLQQEMNNISLEEENCIVIFVTHHAPSFMNTTDPRHKSQPRRSAFRSDLLEPQVKSWQGSNTIRCWILGHTYWNTAFGYRGTISSNQAKYDSRRFQKPGFFSF</sequence>
<dbReference type="PANTHER" id="PTHR37844">
    <property type="entry name" value="SER/THR PROTEIN PHOSPHATASE SUPERFAMILY (AFU_ORTHOLOGUE AFUA_1G14840)"/>
    <property type="match status" value="1"/>
</dbReference>
<protein>
    <recommendedName>
        <fullName evidence="3">Calcineurin-like phosphoesterase domain-containing protein</fullName>
    </recommendedName>
</protein>
<dbReference type="EMBL" id="LGRN01000083">
    <property type="protein sequence ID" value="OJD17008.1"/>
    <property type="molecule type" value="Genomic_DNA"/>
</dbReference>
<keyword evidence="2" id="KW-1185">Reference proteome</keyword>
<dbReference type="VEuPathDB" id="FungiDB:AJ78_02852"/>
<dbReference type="Proteomes" id="UP000182235">
    <property type="component" value="Unassembled WGS sequence"/>
</dbReference>
<proteinExistence type="predicted"/>
<dbReference type="PANTHER" id="PTHR37844:SF2">
    <property type="entry name" value="SER_THR PROTEIN PHOSPHATASE SUPERFAMILY (AFU_ORTHOLOGUE AFUA_1G14840)"/>
    <property type="match status" value="1"/>
</dbReference>
<accession>A0A1J9PKI3</accession>
<evidence type="ECO:0000313" key="2">
    <source>
        <dbReference type="Proteomes" id="UP000182235"/>
    </source>
</evidence>
<evidence type="ECO:0008006" key="3">
    <source>
        <dbReference type="Google" id="ProtNLM"/>
    </source>
</evidence>
<dbReference type="OrthoDB" id="3259529at2759"/>
<reference evidence="1 2" key="1">
    <citation type="submission" date="2015-07" db="EMBL/GenBank/DDBJ databases">
        <title>Emmonsia species relationships and genome sequence.</title>
        <authorList>
            <consortium name="The Broad Institute Genomics Platform"/>
            <person name="Cuomo C.A."/>
            <person name="Munoz J.F."/>
            <person name="Imamovic A."/>
            <person name="Priest M.E."/>
            <person name="Young S."/>
            <person name="Clay O.K."/>
            <person name="McEwen J.G."/>
        </authorList>
    </citation>
    <scope>NUCLEOTIDE SEQUENCE [LARGE SCALE GENOMIC DNA]</scope>
    <source>
        <strain evidence="1 2">UAMH 9510</strain>
    </source>
</reference>
<comment type="caution">
    <text evidence="1">The sequence shown here is derived from an EMBL/GenBank/DDBJ whole genome shotgun (WGS) entry which is preliminary data.</text>
</comment>
<organism evidence="1 2">
    <name type="scientific">Emergomyces pasteurianus Ep9510</name>
    <dbReference type="NCBI Taxonomy" id="1447872"/>
    <lineage>
        <taxon>Eukaryota</taxon>
        <taxon>Fungi</taxon>
        <taxon>Dikarya</taxon>
        <taxon>Ascomycota</taxon>
        <taxon>Pezizomycotina</taxon>
        <taxon>Eurotiomycetes</taxon>
        <taxon>Eurotiomycetidae</taxon>
        <taxon>Onygenales</taxon>
        <taxon>Ajellomycetaceae</taxon>
        <taxon>Emergomyces</taxon>
    </lineage>
</organism>
<dbReference type="AlphaFoldDB" id="A0A1J9PKI3"/>
<name>A0A1J9PKI3_9EURO</name>
<evidence type="ECO:0000313" key="1">
    <source>
        <dbReference type="EMBL" id="OJD17008.1"/>
    </source>
</evidence>
<gene>
    <name evidence="1" type="ORF">AJ78_02852</name>
</gene>